<dbReference type="GO" id="GO:0016197">
    <property type="term" value="P:endosomal transport"/>
    <property type="evidence" value="ECO:0007669"/>
    <property type="project" value="TreeGrafter"/>
</dbReference>
<reference evidence="3" key="1">
    <citation type="journal article" date="2020" name="Front. Microbiol.">
        <title>Gene regulatory networks of Penicillium echinulatum 2HH and Penicillium oxalicum 114-2 inferred by a computational biology approach.</title>
        <authorList>
            <person name="Lenz A.R."/>
            <person name="Galan-Vasquez E."/>
            <person name="Balbinot E."/>
            <person name="De Abreu F.P."/>
            <person name="De Oliveira N.S."/>
            <person name="Da Rosa L.O."/>
            <person name="De Avila E Silva S."/>
            <person name="Camassola M."/>
            <person name="Dillon A.J.P."/>
            <person name="Perez-Rueda E."/>
        </authorList>
    </citation>
    <scope>NUCLEOTIDE SEQUENCE</scope>
    <source>
        <strain evidence="3">S1M29</strain>
    </source>
</reference>
<evidence type="ECO:0000256" key="1">
    <source>
        <dbReference type="SAM" id="MobiDB-lite"/>
    </source>
</evidence>
<dbReference type="PANTHER" id="PTHR11216">
    <property type="entry name" value="EH DOMAIN"/>
    <property type="match status" value="1"/>
</dbReference>
<dbReference type="Proteomes" id="UP000631181">
    <property type="component" value="Unassembled WGS sequence"/>
</dbReference>
<feature type="compositionally biased region" description="Basic residues" evidence="1">
    <location>
        <begin position="361"/>
        <end position="375"/>
    </location>
</feature>
<feature type="domain" description="EH" evidence="2">
    <location>
        <begin position="410"/>
        <end position="501"/>
    </location>
</feature>
<feature type="region of interest" description="Disordered" evidence="1">
    <location>
        <begin position="297"/>
        <end position="385"/>
    </location>
</feature>
<feature type="compositionally biased region" description="Basic and acidic residues" evidence="1">
    <location>
        <begin position="376"/>
        <end position="385"/>
    </location>
</feature>
<evidence type="ECO:0000313" key="3">
    <source>
        <dbReference type="EMBL" id="KAF7720305.1"/>
    </source>
</evidence>
<accession>A0A8J8WDT1</accession>
<dbReference type="GO" id="GO:0006897">
    <property type="term" value="P:endocytosis"/>
    <property type="evidence" value="ECO:0007669"/>
    <property type="project" value="TreeGrafter"/>
</dbReference>
<dbReference type="InterPro" id="IPR000261">
    <property type="entry name" value="EH_dom"/>
</dbReference>
<feature type="region of interest" description="Disordered" evidence="1">
    <location>
        <begin position="1"/>
        <end position="20"/>
    </location>
</feature>
<comment type="caution">
    <text evidence="3">The sequence shown here is derived from an EMBL/GenBank/DDBJ whole genome shotgun (WGS) entry which is preliminary data.</text>
</comment>
<feature type="compositionally biased region" description="Low complexity" evidence="1">
    <location>
        <begin position="176"/>
        <end position="190"/>
    </location>
</feature>
<gene>
    <name evidence="3" type="ORF">PECM_000234</name>
</gene>
<keyword evidence="4" id="KW-1185">Reference proteome</keyword>
<feature type="compositionally biased region" description="Low complexity" evidence="1">
    <location>
        <begin position="263"/>
        <end position="275"/>
    </location>
</feature>
<dbReference type="SMART" id="SM00027">
    <property type="entry name" value="EH"/>
    <property type="match status" value="1"/>
</dbReference>
<dbReference type="Pfam" id="PF12763">
    <property type="entry name" value="EH"/>
    <property type="match status" value="1"/>
</dbReference>
<dbReference type="AlphaFoldDB" id="A0A8J8WDT1"/>
<evidence type="ECO:0000259" key="2">
    <source>
        <dbReference type="PROSITE" id="PS50031"/>
    </source>
</evidence>
<dbReference type="PROSITE" id="PS50031">
    <property type="entry name" value="EH"/>
    <property type="match status" value="1"/>
</dbReference>
<evidence type="ECO:0000313" key="4">
    <source>
        <dbReference type="Proteomes" id="UP000631181"/>
    </source>
</evidence>
<protein>
    <submittedName>
        <fullName evidence="3">Increased rDNA silencing protein</fullName>
    </submittedName>
</protein>
<proteinExistence type="predicted"/>
<feature type="region of interest" description="Disordered" evidence="1">
    <location>
        <begin position="34"/>
        <end position="284"/>
    </location>
</feature>
<feature type="compositionally biased region" description="Polar residues" evidence="1">
    <location>
        <begin position="323"/>
        <end position="340"/>
    </location>
</feature>
<organism evidence="3 4">
    <name type="scientific">Penicillium ucsense</name>
    <dbReference type="NCBI Taxonomy" id="2839758"/>
    <lineage>
        <taxon>Eukaryota</taxon>
        <taxon>Fungi</taxon>
        <taxon>Dikarya</taxon>
        <taxon>Ascomycota</taxon>
        <taxon>Pezizomycotina</taxon>
        <taxon>Eurotiomycetes</taxon>
        <taxon>Eurotiomycetidae</taxon>
        <taxon>Eurotiales</taxon>
        <taxon>Aspergillaceae</taxon>
        <taxon>Penicillium</taxon>
    </lineage>
</organism>
<dbReference type="EMBL" id="WIWV01000001">
    <property type="protein sequence ID" value="KAF7720305.1"/>
    <property type="molecule type" value="Genomic_DNA"/>
</dbReference>
<dbReference type="Gene3D" id="1.10.238.10">
    <property type="entry name" value="EF-hand"/>
    <property type="match status" value="1"/>
</dbReference>
<feature type="compositionally biased region" description="Polar residues" evidence="1">
    <location>
        <begin position="34"/>
        <end position="53"/>
    </location>
</feature>
<dbReference type="GO" id="GO:0005737">
    <property type="term" value="C:cytoplasm"/>
    <property type="evidence" value="ECO:0007669"/>
    <property type="project" value="TreeGrafter"/>
</dbReference>
<name>A0A8J8WDT1_9EURO</name>
<dbReference type="OrthoDB" id="10045710at2759"/>
<feature type="compositionally biased region" description="Low complexity" evidence="1">
    <location>
        <begin position="297"/>
        <end position="307"/>
    </location>
</feature>
<sequence>MDAKIAAGNPRLTSLAPRDNSALRGATIAFANSSNATKKRSTSTGHAVASTLNRDADRRLDMDSEQGPEVGSVKEKIGRFTAGSTLSPHRIQPRSKSPSPGQIAARLAVERSPSRGPESDIAQAAANTIAARTASRKSSQALRERYELRSPIPLRPRAFVQQDLVDPTPKDDRNEPAASESPSEAGADAPYQPPSLPARAAGVRLSTSSPHPSERSGKSASSQNDVKLHVPSRAALPVPGASTRTANPGDRPSIRSYTPCGNSASELSQTSSSTTVNESSGMDEEALSNAIVASSLASARASPATTLAPPPPPSRRRARSRSILTFTGSSHPEPSRSMSPSKGMLTTLRSRPKVEESESPRRRKVNLLHKHPHKHHEGDRKRWKREVTEKERKRYEGVWASNRGLYVPTDQELARHRFNGSGPRPVPADMVLNLVAREIWSRSRLPPALLAQVWDLVDSQQIGLLTKEEFVVGMWLIDQLLGGHKLPFKVPDTVWDSVRFTSGIKLTSVGPKS</sequence>
<dbReference type="CDD" id="cd00052">
    <property type="entry name" value="EH"/>
    <property type="match status" value="1"/>
</dbReference>
<feature type="compositionally biased region" description="Low complexity" evidence="1">
    <location>
        <begin position="121"/>
        <end position="133"/>
    </location>
</feature>
<dbReference type="GO" id="GO:0005886">
    <property type="term" value="C:plasma membrane"/>
    <property type="evidence" value="ECO:0007669"/>
    <property type="project" value="TreeGrafter"/>
</dbReference>
<dbReference type="InterPro" id="IPR011992">
    <property type="entry name" value="EF-hand-dom_pair"/>
</dbReference>
<dbReference type="SUPFAM" id="SSF47473">
    <property type="entry name" value="EF-hand"/>
    <property type="match status" value="1"/>
</dbReference>